<organism evidence="3 4">
    <name type="scientific">Sphingomicrobium sediminis</name>
    <dbReference type="NCBI Taxonomy" id="2950949"/>
    <lineage>
        <taxon>Bacteria</taxon>
        <taxon>Pseudomonadati</taxon>
        <taxon>Pseudomonadota</taxon>
        <taxon>Alphaproteobacteria</taxon>
        <taxon>Sphingomonadales</taxon>
        <taxon>Sphingomonadaceae</taxon>
        <taxon>Sphingomicrobium</taxon>
    </lineage>
</organism>
<feature type="domain" description="PilZ" evidence="2">
    <location>
        <begin position="8"/>
        <end position="89"/>
    </location>
</feature>
<keyword evidence="4" id="KW-1185">Reference proteome</keyword>
<reference evidence="3" key="1">
    <citation type="submission" date="2022-06" db="EMBL/GenBank/DDBJ databases">
        <title>Sphingomicrobium sedimins sp. nov., a marine bacterium isolated from tidal flat.</title>
        <authorList>
            <person name="Kim C.-H."/>
            <person name="Yoo Y."/>
            <person name="Kim J.-J."/>
        </authorList>
    </citation>
    <scope>NUCLEOTIDE SEQUENCE</scope>
    <source>
        <strain evidence="3">GRR-S6-50</strain>
    </source>
</reference>
<dbReference type="InterPro" id="IPR009875">
    <property type="entry name" value="PilZ_domain"/>
</dbReference>
<dbReference type="Proteomes" id="UP001155128">
    <property type="component" value="Unassembled WGS sequence"/>
</dbReference>
<dbReference type="RefSeq" id="WP_252112874.1">
    <property type="nucleotide sequence ID" value="NZ_JAMSHT010000001.1"/>
</dbReference>
<dbReference type="Gene3D" id="2.40.10.220">
    <property type="entry name" value="predicted glycosyltransferase like domains"/>
    <property type="match status" value="1"/>
</dbReference>
<name>A0A9X2EK59_9SPHN</name>
<dbReference type="SUPFAM" id="SSF141371">
    <property type="entry name" value="PilZ domain-like"/>
    <property type="match status" value="1"/>
</dbReference>
<dbReference type="GO" id="GO:0035438">
    <property type="term" value="F:cyclic-di-GMP binding"/>
    <property type="evidence" value="ECO:0007669"/>
    <property type="project" value="InterPro"/>
</dbReference>
<evidence type="ECO:0000256" key="1">
    <source>
        <dbReference type="SAM" id="MobiDB-lite"/>
    </source>
</evidence>
<evidence type="ECO:0000259" key="2">
    <source>
        <dbReference type="Pfam" id="PF07238"/>
    </source>
</evidence>
<sequence length="135" mass="15270">MDQSSTNQNRKAPRSHFFMKASIELDGRHHDVRLRNLSAEGALIEAEDLPVEGAEILFRKEKLSVPGRIAWSADGRAGVAFAQRLEPDVVRRHVPQPRQRANAPTRRPGLKSHELSEGERRFAEEWIFGRPPSEG</sequence>
<comment type="caution">
    <text evidence="3">The sequence shown here is derived from an EMBL/GenBank/DDBJ whole genome shotgun (WGS) entry which is preliminary data.</text>
</comment>
<evidence type="ECO:0000313" key="4">
    <source>
        <dbReference type="Proteomes" id="UP001155128"/>
    </source>
</evidence>
<protein>
    <submittedName>
        <fullName evidence="3">PilZ domain-containing protein</fullName>
    </submittedName>
</protein>
<evidence type="ECO:0000313" key="3">
    <source>
        <dbReference type="EMBL" id="MCM8557104.1"/>
    </source>
</evidence>
<feature type="compositionally biased region" description="Basic and acidic residues" evidence="1">
    <location>
        <begin position="111"/>
        <end position="124"/>
    </location>
</feature>
<accession>A0A9X2EK59</accession>
<dbReference type="EMBL" id="JAMSHT010000001">
    <property type="protein sequence ID" value="MCM8557104.1"/>
    <property type="molecule type" value="Genomic_DNA"/>
</dbReference>
<dbReference type="Pfam" id="PF07238">
    <property type="entry name" value="PilZ"/>
    <property type="match status" value="1"/>
</dbReference>
<dbReference type="AlphaFoldDB" id="A0A9X2EK59"/>
<feature type="region of interest" description="Disordered" evidence="1">
    <location>
        <begin position="92"/>
        <end position="135"/>
    </location>
</feature>
<gene>
    <name evidence="3" type="ORF">NDO55_04645</name>
</gene>
<proteinExistence type="predicted"/>